<evidence type="ECO:0000313" key="10">
    <source>
        <dbReference type="Proteomes" id="UP000321926"/>
    </source>
</evidence>
<accession>A0A5C8K827</accession>
<comment type="catalytic activity">
    <reaction evidence="7">
        <text>L-glutamyl-tRNA(Gln) + L-glutamine + ATP + H2O = L-glutaminyl-tRNA(Gln) + L-glutamate + ADP + phosphate + H(+)</text>
        <dbReference type="Rhea" id="RHEA:17521"/>
        <dbReference type="Rhea" id="RHEA-COMP:9681"/>
        <dbReference type="Rhea" id="RHEA-COMP:9684"/>
        <dbReference type="ChEBI" id="CHEBI:15377"/>
        <dbReference type="ChEBI" id="CHEBI:15378"/>
        <dbReference type="ChEBI" id="CHEBI:29985"/>
        <dbReference type="ChEBI" id="CHEBI:30616"/>
        <dbReference type="ChEBI" id="CHEBI:43474"/>
        <dbReference type="ChEBI" id="CHEBI:58359"/>
        <dbReference type="ChEBI" id="CHEBI:78520"/>
        <dbReference type="ChEBI" id="CHEBI:78521"/>
        <dbReference type="ChEBI" id="CHEBI:456216"/>
        <dbReference type="EC" id="6.3.5.7"/>
    </reaction>
</comment>
<keyword evidence="4 7" id="KW-0547">Nucleotide-binding</keyword>
<comment type="function">
    <text evidence="7">Allows the formation of correctly charged Gln-tRNA(Gln) through the transamidation of misacylated Glu-tRNA(Gln) in organisms which lack glutaminyl-tRNA synthetase. The reaction takes place in the presence of glutamine and ATP through an activated gamma-phospho-Glu-tRNA(Gln).</text>
</comment>
<evidence type="ECO:0000256" key="1">
    <source>
        <dbReference type="ARBA" id="ARBA00011123"/>
    </source>
</evidence>
<name>A0A5C8K827_9BACT</name>
<proteinExistence type="inferred from homology"/>
<dbReference type="NCBIfam" id="TIGR00132">
    <property type="entry name" value="gatA"/>
    <property type="match status" value="1"/>
</dbReference>
<dbReference type="PANTHER" id="PTHR11895:SF151">
    <property type="entry name" value="GLUTAMYL-TRNA(GLN) AMIDOTRANSFERASE SUBUNIT A"/>
    <property type="match status" value="1"/>
</dbReference>
<evidence type="ECO:0000256" key="7">
    <source>
        <dbReference type="HAMAP-Rule" id="MF_00120"/>
    </source>
</evidence>
<dbReference type="RefSeq" id="WP_147921840.1">
    <property type="nucleotide sequence ID" value="NZ_VRTY01000037.1"/>
</dbReference>
<dbReference type="Proteomes" id="UP000321926">
    <property type="component" value="Unassembled WGS sequence"/>
</dbReference>
<dbReference type="GO" id="GO:0050567">
    <property type="term" value="F:glutaminyl-tRNA synthase (glutamine-hydrolyzing) activity"/>
    <property type="evidence" value="ECO:0007669"/>
    <property type="project" value="UniProtKB-UniRule"/>
</dbReference>
<comment type="caution">
    <text evidence="9">The sequence shown here is derived from an EMBL/GenBank/DDBJ whole genome shotgun (WGS) entry which is preliminary data.</text>
</comment>
<dbReference type="InterPro" id="IPR004412">
    <property type="entry name" value="GatA"/>
</dbReference>
<keyword evidence="9" id="KW-0808">Transferase</keyword>
<dbReference type="PANTHER" id="PTHR11895">
    <property type="entry name" value="TRANSAMIDASE"/>
    <property type="match status" value="1"/>
</dbReference>
<organism evidence="9 10">
    <name type="scientific">Pontibacter qinzhouensis</name>
    <dbReference type="NCBI Taxonomy" id="2603253"/>
    <lineage>
        <taxon>Bacteria</taxon>
        <taxon>Pseudomonadati</taxon>
        <taxon>Bacteroidota</taxon>
        <taxon>Cytophagia</taxon>
        <taxon>Cytophagales</taxon>
        <taxon>Hymenobacteraceae</taxon>
        <taxon>Pontibacter</taxon>
    </lineage>
</organism>
<evidence type="ECO:0000256" key="6">
    <source>
        <dbReference type="ARBA" id="ARBA00022917"/>
    </source>
</evidence>
<dbReference type="HAMAP" id="MF_00120">
    <property type="entry name" value="GatA"/>
    <property type="match status" value="1"/>
</dbReference>
<feature type="active site" description="Charge relay system" evidence="7">
    <location>
        <position position="151"/>
    </location>
</feature>
<dbReference type="InterPro" id="IPR036928">
    <property type="entry name" value="AS_sf"/>
</dbReference>
<feature type="active site" description="Charge relay system" evidence="7">
    <location>
        <position position="76"/>
    </location>
</feature>
<comment type="similarity">
    <text evidence="7">Belongs to the amidase family. GatA subfamily.</text>
</comment>
<dbReference type="OrthoDB" id="9811471at2"/>
<dbReference type="Pfam" id="PF01425">
    <property type="entry name" value="Amidase"/>
    <property type="match status" value="1"/>
</dbReference>
<dbReference type="SUPFAM" id="SSF75304">
    <property type="entry name" value="Amidase signature (AS) enzymes"/>
    <property type="match status" value="1"/>
</dbReference>
<feature type="active site" description="Acyl-ester intermediate" evidence="7">
    <location>
        <position position="175"/>
    </location>
</feature>
<evidence type="ECO:0000256" key="2">
    <source>
        <dbReference type="ARBA" id="ARBA00014428"/>
    </source>
</evidence>
<dbReference type="AlphaFoldDB" id="A0A5C8K827"/>
<comment type="subunit">
    <text evidence="1 7">Heterotrimer of A, B and C subunits.</text>
</comment>
<keyword evidence="10" id="KW-1185">Reference proteome</keyword>
<gene>
    <name evidence="7 9" type="primary">gatA</name>
    <name evidence="9" type="ORF">FVR03_11195</name>
</gene>
<dbReference type="GO" id="GO:0016740">
    <property type="term" value="F:transferase activity"/>
    <property type="evidence" value="ECO:0007669"/>
    <property type="project" value="UniProtKB-KW"/>
</dbReference>
<dbReference type="GO" id="GO:0005524">
    <property type="term" value="F:ATP binding"/>
    <property type="evidence" value="ECO:0007669"/>
    <property type="project" value="UniProtKB-KW"/>
</dbReference>
<keyword evidence="6 7" id="KW-0648">Protein biosynthesis</keyword>
<keyword evidence="5 7" id="KW-0067">ATP-binding</keyword>
<sequence>MKKYNSLRAVRADIESGQVTCRQLVAYYLHNIKEKAELNAFLEVFEEEAFAQADAVSKKIANGTAGKLAGMVIGIKDVLAYEGHSLQASSQILDGFKSLYTATAVKRLLAEDAIIIGRQNCDEFAMGGSNENSSFGPVLNADDPTRVPGGSSGGSAAAVQAELCLASIGSDTGGSVRQPASFCGIVGLKPTYSRISRFGLISYASSFDQIGIITHSVEDAALLLEVMAGPDDLDSTVSHREVPAYSQQLATNDKKFRIGYIKDCFEREGLDAEVKDCILGVKSMLKDAGHEVEAVDFPYLDFIVPTYYILTTAEASSNLGRYDGVKYGFRSPNVTDLESLYKKTRSEGFGEEVQRRIMLGTFVLSADYYDAYYTKAQKVRRLIKEKTDELLQSYDFLILPTAPTTAFKIGENSENLLAMYLADIFTVQASLAGVPAISIPVGRDEKGLSIGLQLMSRSFEEASLLAFSTYIMEKIAVEV</sequence>
<keyword evidence="3 7" id="KW-0436">Ligase</keyword>
<evidence type="ECO:0000313" key="9">
    <source>
        <dbReference type="EMBL" id="TXK46041.1"/>
    </source>
</evidence>
<dbReference type="InterPro" id="IPR023631">
    <property type="entry name" value="Amidase_dom"/>
</dbReference>
<dbReference type="InterPro" id="IPR000120">
    <property type="entry name" value="Amidase"/>
</dbReference>
<dbReference type="GO" id="GO:0030956">
    <property type="term" value="C:glutamyl-tRNA(Gln) amidotransferase complex"/>
    <property type="evidence" value="ECO:0007669"/>
    <property type="project" value="InterPro"/>
</dbReference>
<protein>
    <recommendedName>
        <fullName evidence="2 7">Glutamyl-tRNA(Gln) amidotransferase subunit A</fullName>
        <shortName evidence="7">Glu-ADT subunit A</shortName>
        <ecNumber evidence="7">6.3.5.7</ecNumber>
    </recommendedName>
</protein>
<evidence type="ECO:0000259" key="8">
    <source>
        <dbReference type="Pfam" id="PF01425"/>
    </source>
</evidence>
<dbReference type="EMBL" id="VRTY01000037">
    <property type="protein sequence ID" value="TXK46041.1"/>
    <property type="molecule type" value="Genomic_DNA"/>
</dbReference>
<evidence type="ECO:0000256" key="5">
    <source>
        <dbReference type="ARBA" id="ARBA00022840"/>
    </source>
</evidence>
<dbReference type="GO" id="GO:0006412">
    <property type="term" value="P:translation"/>
    <property type="evidence" value="ECO:0007669"/>
    <property type="project" value="UniProtKB-UniRule"/>
</dbReference>
<evidence type="ECO:0000256" key="3">
    <source>
        <dbReference type="ARBA" id="ARBA00022598"/>
    </source>
</evidence>
<feature type="domain" description="Amidase" evidence="8">
    <location>
        <begin position="24"/>
        <end position="465"/>
    </location>
</feature>
<evidence type="ECO:0000256" key="4">
    <source>
        <dbReference type="ARBA" id="ARBA00022741"/>
    </source>
</evidence>
<dbReference type="Gene3D" id="3.90.1300.10">
    <property type="entry name" value="Amidase signature (AS) domain"/>
    <property type="match status" value="1"/>
</dbReference>
<dbReference type="EC" id="6.3.5.7" evidence="7"/>
<reference evidence="9 10" key="1">
    <citation type="submission" date="2019-08" db="EMBL/GenBank/DDBJ databases">
        <authorList>
            <person name="Shi S."/>
        </authorList>
    </citation>
    <scope>NUCLEOTIDE SEQUENCE [LARGE SCALE GENOMIC DNA]</scope>
    <source>
        <strain evidence="9 10">GY10130</strain>
    </source>
</reference>